<dbReference type="GO" id="GO:0008425">
    <property type="term" value="F:2-methoxy-6-polyprenyl-1,4-benzoquinol methyltransferase activity"/>
    <property type="evidence" value="ECO:0007669"/>
    <property type="project" value="UniProtKB-UniRule"/>
</dbReference>
<dbReference type="GO" id="GO:0032259">
    <property type="term" value="P:methylation"/>
    <property type="evidence" value="ECO:0007669"/>
    <property type="project" value="UniProtKB-KW"/>
</dbReference>
<dbReference type="EMBL" id="CAXKWB010003049">
    <property type="protein sequence ID" value="CAL4068277.1"/>
    <property type="molecule type" value="Genomic_DNA"/>
</dbReference>
<dbReference type="NCBIfam" id="TIGR01934">
    <property type="entry name" value="MenG_MenH_UbiE"/>
    <property type="match status" value="1"/>
</dbReference>
<protein>
    <recommendedName>
        <fullName evidence="6">2-methoxy-6-polyprenyl-1,4-benzoquinol methylase, mitochondrial</fullName>
        <ecNumber evidence="6">2.1.1.201</ecNumber>
    </recommendedName>
    <alternativeName>
        <fullName evidence="6">Ubiquinone biosynthesis methyltransferase COQ5</fullName>
    </alternativeName>
</protein>
<comment type="function">
    <text evidence="6">Methyltransferase required for the conversion of 2-polyprenyl-6-methoxy-1,4-benzoquinol (DDMQH2) to 2-polyprenyl-3-methyl-6-methoxy-1,4-benzoquinol (DMQH2).</text>
</comment>
<evidence type="ECO:0000256" key="6">
    <source>
        <dbReference type="HAMAP-Rule" id="MF_03191"/>
    </source>
</evidence>
<dbReference type="GO" id="GO:0031314">
    <property type="term" value="C:extrinsic component of mitochondrial inner membrane"/>
    <property type="evidence" value="ECO:0007669"/>
    <property type="project" value="UniProtKB-UniRule"/>
</dbReference>
<reference evidence="7 8" key="1">
    <citation type="submission" date="2024-05" db="EMBL/GenBank/DDBJ databases">
        <authorList>
            <person name="Wallberg A."/>
        </authorList>
    </citation>
    <scope>NUCLEOTIDE SEQUENCE [LARGE SCALE GENOMIC DNA]</scope>
</reference>
<keyword evidence="2 6" id="KW-0808">Transferase</keyword>
<dbReference type="InterPro" id="IPR004033">
    <property type="entry name" value="UbiE/COQ5_MeTrFase"/>
</dbReference>
<dbReference type="AlphaFoldDB" id="A0AAV2Q3B8"/>
<dbReference type="FunFam" id="3.40.50.150:FF:000064">
    <property type="entry name" value="2-methoxy-6-polyprenyl-1,4-benzoquinol methylase, mitochondrial"/>
    <property type="match status" value="1"/>
</dbReference>
<dbReference type="InterPro" id="IPR029063">
    <property type="entry name" value="SAM-dependent_MTases_sf"/>
</dbReference>
<dbReference type="InterPro" id="IPR023576">
    <property type="entry name" value="UbiE/COQ5_MeTrFase_CS"/>
</dbReference>
<dbReference type="HAMAP" id="MF_01813">
    <property type="entry name" value="MenG_UbiE_methyltr"/>
    <property type="match status" value="1"/>
</dbReference>
<evidence type="ECO:0000256" key="3">
    <source>
        <dbReference type="ARBA" id="ARBA00022688"/>
    </source>
</evidence>
<dbReference type="SUPFAM" id="SSF53335">
    <property type="entry name" value="S-adenosyl-L-methionine-dependent methyltransferases"/>
    <property type="match status" value="1"/>
</dbReference>
<keyword evidence="6" id="KW-0472">Membrane</keyword>
<keyword evidence="3 6" id="KW-0831">Ubiquinone biosynthesis</keyword>
<name>A0AAV2Q3B8_MEGNR</name>
<evidence type="ECO:0000256" key="4">
    <source>
        <dbReference type="ARBA" id="ARBA00022691"/>
    </source>
</evidence>
<organism evidence="7 8">
    <name type="scientific">Meganyctiphanes norvegica</name>
    <name type="common">Northern krill</name>
    <name type="synonym">Thysanopoda norvegica</name>
    <dbReference type="NCBI Taxonomy" id="48144"/>
    <lineage>
        <taxon>Eukaryota</taxon>
        <taxon>Metazoa</taxon>
        <taxon>Ecdysozoa</taxon>
        <taxon>Arthropoda</taxon>
        <taxon>Crustacea</taxon>
        <taxon>Multicrustacea</taxon>
        <taxon>Malacostraca</taxon>
        <taxon>Eumalacostraca</taxon>
        <taxon>Eucarida</taxon>
        <taxon>Euphausiacea</taxon>
        <taxon>Euphausiidae</taxon>
        <taxon>Meganyctiphanes</taxon>
    </lineage>
</organism>
<proteinExistence type="inferred from homology"/>
<comment type="catalytic activity">
    <reaction evidence="6">
        <text>a 2-methoxy-6-(all-trans-polyprenyl)benzene-1,4-diol + S-adenosyl-L-methionine = a 5-methoxy-2-methyl-3-(all-trans-polyprenyl)benzene-1,4-diol + S-adenosyl-L-homocysteine + H(+)</text>
        <dbReference type="Rhea" id="RHEA:28286"/>
        <dbReference type="Rhea" id="RHEA-COMP:10858"/>
        <dbReference type="Rhea" id="RHEA-COMP:10859"/>
        <dbReference type="ChEBI" id="CHEBI:15378"/>
        <dbReference type="ChEBI" id="CHEBI:57856"/>
        <dbReference type="ChEBI" id="CHEBI:59789"/>
        <dbReference type="ChEBI" id="CHEBI:84166"/>
        <dbReference type="ChEBI" id="CHEBI:84167"/>
        <dbReference type="EC" id="2.1.1.201"/>
    </reaction>
</comment>
<keyword evidence="8" id="KW-1185">Reference proteome</keyword>
<keyword evidence="1 6" id="KW-0489">Methyltransferase</keyword>
<keyword evidence="6" id="KW-0496">Mitochondrion</keyword>
<dbReference type="PROSITE" id="PS51608">
    <property type="entry name" value="SAM_MT_UBIE"/>
    <property type="match status" value="1"/>
</dbReference>
<dbReference type="PANTHER" id="PTHR43591:SF24">
    <property type="entry name" value="2-METHOXY-6-POLYPRENYL-1,4-BENZOQUINOL METHYLASE, MITOCHONDRIAL"/>
    <property type="match status" value="1"/>
</dbReference>
<dbReference type="EC" id="2.1.1.201" evidence="6"/>
<dbReference type="Proteomes" id="UP001497623">
    <property type="component" value="Unassembled WGS sequence"/>
</dbReference>
<comment type="caution">
    <text evidence="7">The sequence shown here is derived from an EMBL/GenBank/DDBJ whole genome shotgun (WGS) entry which is preliminary data.</text>
</comment>
<comment type="pathway">
    <text evidence="6">Cofactor biosynthesis; ubiquinone biosynthesis.</text>
</comment>
<gene>
    <name evidence="7" type="ORF">MNOR_LOCUS7079</name>
</gene>
<dbReference type="CDD" id="cd02440">
    <property type="entry name" value="AdoMet_MTases"/>
    <property type="match status" value="1"/>
</dbReference>
<dbReference type="PROSITE" id="PS01183">
    <property type="entry name" value="UBIE_1"/>
    <property type="match status" value="1"/>
</dbReference>
<comment type="subunit">
    <text evidence="5">Component of a multi-subunit COQ enzyme complex, composed of at least COQ3, COQ4, COQ5, COQ6, COQ7 and COQ9. Interacts with PYURF; the interaction is direct, stabilizes COQ5 protein and associates PYURF with COQ enzyme complex.</text>
</comment>
<feature type="binding site" evidence="6">
    <location>
        <position position="102"/>
    </location>
    <ligand>
        <name>S-adenosyl-L-methionine</name>
        <dbReference type="ChEBI" id="CHEBI:59789"/>
    </ligand>
</feature>
<sequence>MALRRLGLLRPLALNRSIWRSVSSGHAKEQYSEDKETHFGYENVSESKKADKVHGVFQNVAEKYDVMNDLMSGGIHRVWKDHFISTLCPRPNTKLLDVAGGTGDIAFRFIDHVMAKAGPSYELSKVSPLTLEGATDTLDETIEDSVIPYEVVICDISQGMLDVGQKRADEKGLGGITWVCGDAQKLPFEDDIFDCYTIAFGIRNVIDVQAALEEAYRVLKPGGRFLCLEFSQVTNPAIKWVYDQYSFQIIPAMGQVVAGDWKSYQYLVESIRKFPSQEDFKEMIEEAGFRRVTFENLTFGVTAIHSGFKI</sequence>
<keyword evidence="6" id="KW-0999">Mitochondrion inner membrane</keyword>
<dbReference type="Pfam" id="PF01209">
    <property type="entry name" value="Ubie_methyltran"/>
    <property type="match status" value="1"/>
</dbReference>
<evidence type="ECO:0000313" key="8">
    <source>
        <dbReference type="Proteomes" id="UP001497623"/>
    </source>
</evidence>
<evidence type="ECO:0000256" key="5">
    <source>
        <dbReference type="ARBA" id="ARBA00046387"/>
    </source>
</evidence>
<evidence type="ECO:0000256" key="2">
    <source>
        <dbReference type="ARBA" id="ARBA00022679"/>
    </source>
</evidence>
<keyword evidence="4 6" id="KW-0949">S-adenosyl-L-methionine</keyword>
<comment type="similarity">
    <text evidence="6">Belongs to the class I-like SAM-binding methyltransferase superfamily. MenG/UbiE family.</text>
</comment>
<evidence type="ECO:0000256" key="1">
    <source>
        <dbReference type="ARBA" id="ARBA00022603"/>
    </source>
</evidence>
<dbReference type="PANTHER" id="PTHR43591">
    <property type="entry name" value="METHYLTRANSFERASE"/>
    <property type="match status" value="1"/>
</dbReference>
<feature type="binding site" evidence="6">
    <location>
        <position position="155"/>
    </location>
    <ligand>
        <name>S-adenosyl-L-methionine</name>
        <dbReference type="ChEBI" id="CHEBI:59789"/>
    </ligand>
</feature>
<dbReference type="NCBIfam" id="NF001244">
    <property type="entry name" value="PRK00216.1-5"/>
    <property type="match status" value="1"/>
</dbReference>
<evidence type="ECO:0000313" key="7">
    <source>
        <dbReference type="EMBL" id="CAL4068277.1"/>
    </source>
</evidence>
<comment type="subcellular location">
    <subcellularLocation>
        <location evidence="6">Mitochondrion inner membrane</location>
        <topology evidence="6">Peripheral membrane protein</topology>
        <orientation evidence="6">Matrix side</orientation>
    </subcellularLocation>
</comment>
<accession>A0AAV2Q3B8</accession>
<dbReference type="Gene3D" id="3.40.50.150">
    <property type="entry name" value="Vaccinia Virus protein VP39"/>
    <property type="match status" value="1"/>
</dbReference>
<comment type="caution">
    <text evidence="6">Lacks conserved residue(s) required for the propagation of feature annotation.</text>
</comment>
<feature type="binding site" evidence="6">
    <location>
        <begin position="182"/>
        <end position="183"/>
    </location>
    <ligand>
        <name>S-adenosyl-L-methionine</name>
        <dbReference type="ChEBI" id="CHEBI:59789"/>
    </ligand>
</feature>
<dbReference type="PROSITE" id="PS01184">
    <property type="entry name" value="UBIE_2"/>
    <property type="match status" value="1"/>
</dbReference>